<dbReference type="HOGENOM" id="CLU_1555778_0_0_1"/>
<accession>S8B847</accession>
<dbReference type="AlphaFoldDB" id="S8B847"/>
<feature type="compositionally biased region" description="Basic and acidic residues" evidence="1">
    <location>
        <begin position="19"/>
        <end position="28"/>
    </location>
</feature>
<dbReference type="Proteomes" id="UP000019376">
    <property type="component" value="Unassembled WGS sequence"/>
</dbReference>
<name>S8B847_PENO1</name>
<evidence type="ECO:0000313" key="2">
    <source>
        <dbReference type="EMBL" id="EPS30882.1"/>
    </source>
</evidence>
<reference evidence="2 3" key="1">
    <citation type="journal article" date="2013" name="PLoS ONE">
        <title>Genomic and secretomic analyses reveal unique features of the lignocellulolytic enzyme system of Penicillium decumbens.</title>
        <authorList>
            <person name="Liu G."/>
            <person name="Zhang L."/>
            <person name="Wei X."/>
            <person name="Zou G."/>
            <person name="Qin Y."/>
            <person name="Ma L."/>
            <person name="Li J."/>
            <person name="Zheng H."/>
            <person name="Wang S."/>
            <person name="Wang C."/>
            <person name="Xun L."/>
            <person name="Zhao G.-P."/>
            <person name="Zhou Z."/>
            <person name="Qu Y."/>
        </authorList>
    </citation>
    <scope>NUCLEOTIDE SEQUENCE [LARGE SCALE GENOMIC DNA]</scope>
    <source>
        <strain evidence="3">114-2 / CGMCC 5302</strain>
    </source>
</reference>
<evidence type="ECO:0000313" key="3">
    <source>
        <dbReference type="Proteomes" id="UP000019376"/>
    </source>
</evidence>
<keyword evidence="3" id="KW-1185">Reference proteome</keyword>
<evidence type="ECO:0000256" key="1">
    <source>
        <dbReference type="SAM" id="MobiDB-lite"/>
    </source>
</evidence>
<feature type="region of interest" description="Disordered" evidence="1">
    <location>
        <begin position="19"/>
        <end position="81"/>
    </location>
</feature>
<dbReference type="EMBL" id="KB644412">
    <property type="protein sequence ID" value="EPS30882.1"/>
    <property type="molecule type" value="Genomic_DNA"/>
</dbReference>
<gene>
    <name evidence="2" type="ORF">PDE_05834</name>
</gene>
<sequence>MRMTGYIVYALRRETRPPLVDRAKEPGPGRRPFWRSWTTPGQRTEHDNTDPPTICTRDAVLQQPRRSRLSRSSTRSGKRSGRECIHHIPNCMCEWRSQCRSSWASTTEWSADGADSVENRSLGGPVDGREVETILTVVEMNRVYRYEHYSSSFGAGHNHISLHVMQNGPLHG</sequence>
<proteinExistence type="predicted"/>
<organism evidence="2 3">
    <name type="scientific">Penicillium oxalicum (strain 114-2 / CGMCC 5302)</name>
    <name type="common">Penicillium decumbens</name>
    <dbReference type="NCBI Taxonomy" id="933388"/>
    <lineage>
        <taxon>Eukaryota</taxon>
        <taxon>Fungi</taxon>
        <taxon>Dikarya</taxon>
        <taxon>Ascomycota</taxon>
        <taxon>Pezizomycotina</taxon>
        <taxon>Eurotiomycetes</taxon>
        <taxon>Eurotiomycetidae</taxon>
        <taxon>Eurotiales</taxon>
        <taxon>Aspergillaceae</taxon>
        <taxon>Penicillium</taxon>
    </lineage>
</organism>
<protein>
    <submittedName>
        <fullName evidence="2">Uncharacterized protein</fullName>
    </submittedName>
</protein>